<evidence type="ECO:0000256" key="6">
    <source>
        <dbReference type="ARBA" id="ARBA00023315"/>
    </source>
</evidence>
<dbReference type="Gene3D" id="2.40.50.100">
    <property type="match status" value="1"/>
</dbReference>
<dbReference type="PANTHER" id="PTHR43178:SF5">
    <property type="entry name" value="LIPOAMIDE ACYLTRANSFERASE COMPONENT OF BRANCHED-CHAIN ALPHA-KETO ACID DEHYDROGENASE COMPLEX, MITOCHONDRIAL"/>
    <property type="match status" value="1"/>
</dbReference>
<evidence type="ECO:0000256" key="3">
    <source>
        <dbReference type="ARBA" id="ARBA00011484"/>
    </source>
</evidence>
<dbReference type="InterPro" id="IPR004167">
    <property type="entry name" value="PSBD"/>
</dbReference>
<dbReference type="InterPro" id="IPR011053">
    <property type="entry name" value="Single_hybrid_motif"/>
</dbReference>
<keyword evidence="4 7" id="KW-0808">Transferase</keyword>
<dbReference type="SUPFAM" id="SSF51230">
    <property type="entry name" value="Single hybrid motif"/>
    <property type="match status" value="1"/>
</dbReference>
<dbReference type="AlphaFoldDB" id="A0A3P3XGE9"/>
<dbReference type="Gene3D" id="4.10.320.10">
    <property type="entry name" value="E3-binding domain"/>
    <property type="match status" value="1"/>
</dbReference>
<comment type="subunit">
    <text evidence="3">Forms a 24-polypeptide structural core with octahedral symmetry.</text>
</comment>
<evidence type="ECO:0000256" key="4">
    <source>
        <dbReference type="ARBA" id="ARBA00022679"/>
    </source>
</evidence>
<dbReference type="EMBL" id="FWDM01000007">
    <property type="protein sequence ID" value="SLM10695.1"/>
    <property type="molecule type" value="Genomic_DNA"/>
</dbReference>
<feature type="compositionally biased region" description="Low complexity" evidence="8">
    <location>
        <begin position="174"/>
        <end position="209"/>
    </location>
</feature>
<dbReference type="GO" id="GO:0005737">
    <property type="term" value="C:cytoplasm"/>
    <property type="evidence" value="ECO:0007669"/>
    <property type="project" value="TreeGrafter"/>
</dbReference>
<dbReference type="SUPFAM" id="SSF52777">
    <property type="entry name" value="CoA-dependent acyltransferases"/>
    <property type="match status" value="1"/>
</dbReference>
<comment type="cofactor">
    <cofactor evidence="1 7">
        <name>(R)-lipoate</name>
        <dbReference type="ChEBI" id="CHEBI:83088"/>
    </cofactor>
</comment>
<dbReference type="Gene3D" id="3.30.559.10">
    <property type="entry name" value="Chloramphenicol acetyltransferase-like domain"/>
    <property type="match status" value="1"/>
</dbReference>
<dbReference type="PROSITE" id="PS00189">
    <property type="entry name" value="LIPOYL"/>
    <property type="match status" value="1"/>
</dbReference>
<reference evidence="10" key="1">
    <citation type="submission" date="2017-02" db="EMBL/GenBank/DDBJ databases">
        <authorList>
            <person name="Regsiter A."/>
            <person name="William W."/>
        </authorList>
    </citation>
    <scope>NUCLEOTIDE SEQUENCE</scope>
    <source>
        <strain evidence="10">Bib</strain>
    </source>
</reference>
<dbReference type="GO" id="GO:0016407">
    <property type="term" value="F:acetyltransferase activity"/>
    <property type="evidence" value="ECO:0007669"/>
    <property type="project" value="TreeGrafter"/>
</dbReference>
<organism evidence="10">
    <name type="scientific">uncultured spirochete</name>
    <dbReference type="NCBI Taxonomy" id="156406"/>
    <lineage>
        <taxon>Bacteria</taxon>
        <taxon>Pseudomonadati</taxon>
        <taxon>Spirochaetota</taxon>
        <taxon>Spirochaetia</taxon>
        <taxon>Spirochaetales</taxon>
        <taxon>environmental samples</taxon>
    </lineage>
</organism>
<dbReference type="PROSITE" id="PS50968">
    <property type="entry name" value="BIOTINYL_LIPOYL"/>
    <property type="match status" value="1"/>
</dbReference>
<accession>A0A3P3XGE9</accession>
<dbReference type="Pfam" id="PF00198">
    <property type="entry name" value="2-oxoacid_dh"/>
    <property type="match status" value="1"/>
</dbReference>
<gene>
    <name evidence="10" type="primary">acoC</name>
    <name evidence="10" type="ORF">SPIROBIBN47_150091</name>
</gene>
<evidence type="ECO:0000256" key="5">
    <source>
        <dbReference type="ARBA" id="ARBA00022823"/>
    </source>
</evidence>
<dbReference type="EC" id="2.3.1.-" evidence="7"/>
<evidence type="ECO:0000313" key="10">
    <source>
        <dbReference type="EMBL" id="SLM10695.1"/>
    </source>
</evidence>
<dbReference type="GO" id="GO:0031405">
    <property type="term" value="F:lipoic acid binding"/>
    <property type="evidence" value="ECO:0007669"/>
    <property type="project" value="TreeGrafter"/>
</dbReference>
<dbReference type="Pfam" id="PF02817">
    <property type="entry name" value="E3_binding"/>
    <property type="match status" value="1"/>
</dbReference>
<keyword evidence="6 7" id="KW-0012">Acyltransferase</keyword>
<sequence length="439" mass="46346">MATTIIMPKLGNTVESSVILSWKVKPGDAVKADTVLCEIETDKATMDVPAGLEGTVLALLHKEGDDVPVLEPIAVIGAPGEPIGEPTPEKKSSESEPAAQTARPAQPSLADHSAPTAEPAVAEKHASPRARQAMFQLGVDIEAIPLGSGPQGRIIERDVIAASFAEPKAADGIASQTTQAAAQEAQPATAAQPAAQPAPAGQSPTQPAQEYETISLIGIRKRIANRMRESIQTTAQYTEHGSADAERLLALRARLKAQKNPELSGITIGDLVLAAVIKVLPEFPEFNAHLEEGTLKLYKPIHLGVAVDTPKGLMVPVVRNAQALSLSALSKEVKRLAQACQNGTIDPDSLSGSTFTVTNLGAYGIEQFTPVINAPETAILGVCAIRPALIQKEKGIETRMRIGLSLTADHQVIDGAYAARFLARLAEVITDIDFLFMSF</sequence>
<evidence type="ECO:0000256" key="2">
    <source>
        <dbReference type="ARBA" id="ARBA00007317"/>
    </source>
</evidence>
<name>A0A3P3XGE9_9SPIR</name>
<evidence type="ECO:0000256" key="8">
    <source>
        <dbReference type="SAM" id="MobiDB-lite"/>
    </source>
</evidence>
<protein>
    <recommendedName>
        <fullName evidence="7">Dihydrolipoamide acetyltransferase component of pyruvate dehydrogenase complex</fullName>
        <ecNumber evidence="7">2.3.1.-</ecNumber>
    </recommendedName>
</protein>
<dbReference type="InterPro" id="IPR050743">
    <property type="entry name" value="2-oxoacid_DH_E2_comp"/>
</dbReference>
<evidence type="ECO:0000256" key="7">
    <source>
        <dbReference type="RuleBase" id="RU003423"/>
    </source>
</evidence>
<feature type="region of interest" description="Disordered" evidence="8">
    <location>
        <begin position="171"/>
        <end position="210"/>
    </location>
</feature>
<dbReference type="InterPro" id="IPR023213">
    <property type="entry name" value="CAT-like_dom_sf"/>
</dbReference>
<dbReference type="SUPFAM" id="SSF47005">
    <property type="entry name" value="Peripheral subunit-binding domain of 2-oxo acid dehydrogenase complex"/>
    <property type="match status" value="1"/>
</dbReference>
<proteinExistence type="inferred from homology"/>
<dbReference type="InterPro" id="IPR000089">
    <property type="entry name" value="Biotin_lipoyl"/>
</dbReference>
<evidence type="ECO:0000259" key="9">
    <source>
        <dbReference type="PROSITE" id="PS50968"/>
    </source>
</evidence>
<keyword evidence="5 7" id="KW-0450">Lipoyl</keyword>
<dbReference type="Pfam" id="PF00364">
    <property type="entry name" value="Biotin_lipoyl"/>
    <property type="match status" value="1"/>
</dbReference>
<dbReference type="PANTHER" id="PTHR43178">
    <property type="entry name" value="DIHYDROLIPOAMIDE ACETYLTRANSFERASE COMPONENT OF PYRUVATE DEHYDROGENASE COMPLEX"/>
    <property type="match status" value="1"/>
</dbReference>
<feature type="region of interest" description="Disordered" evidence="8">
    <location>
        <begin position="77"/>
        <end position="128"/>
    </location>
</feature>
<feature type="domain" description="Lipoyl-binding" evidence="9">
    <location>
        <begin position="2"/>
        <end position="77"/>
    </location>
</feature>
<dbReference type="CDD" id="cd06849">
    <property type="entry name" value="lipoyl_domain"/>
    <property type="match status" value="1"/>
</dbReference>
<evidence type="ECO:0000256" key="1">
    <source>
        <dbReference type="ARBA" id="ARBA00001938"/>
    </source>
</evidence>
<dbReference type="InterPro" id="IPR001078">
    <property type="entry name" value="2-oxoacid_DH_actylTfrase"/>
</dbReference>
<dbReference type="InterPro" id="IPR003016">
    <property type="entry name" value="2-oxoA_DH_lipoyl-BS"/>
</dbReference>
<dbReference type="InterPro" id="IPR036625">
    <property type="entry name" value="E3-bd_dom_sf"/>
</dbReference>
<comment type="similarity">
    <text evidence="2 7">Belongs to the 2-oxoacid dehydrogenase family.</text>
</comment>